<organism evidence="1 2">
    <name type="scientific">Streptomyces albospinus</name>
    <dbReference type="NCBI Taxonomy" id="285515"/>
    <lineage>
        <taxon>Bacteria</taxon>
        <taxon>Bacillati</taxon>
        <taxon>Actinomycetota</taxon>
        <taxon>Actinomycetes</taxon>
        <taxon>Kitasatosporales</taxon>
        <taxon>Streptomycetaceae</taxon>
        <taxon>Streptomyces</taxon>
    </lineage>
</organism>
<dbReference type="RefSeq" id="WP_229852299.1">
    <property type="nucleotide sequence ID" value="NZ_BMRP01000010.1"/>
</dbReference>
<keyword evidence="2" id="KW-1185">Reference proteome</keyword>
<dbReference type="EMBL" id="BMRP01000010">
    <property type="protein sequence ID" value="GGU65023.1"/>
    <property type="molecule type" value="Genomic_DNA"/>
</dbReference>
<name>A0ABQ2V2P3_9ACTN</name>
<evidence type="ECO:0008006" key="3">
    <source>
        <dbReference type="Google" id="ProtNLM"/>
    </source>
</evidence>
<comment type="caution">
    <text evidence="1">The sequence shown here is derived from an EMBL/GenBank/DDBJ whole genome shotgun (WGS) entry which is preliminary data.</text>
</comment>
<accession>A0ABQ2V2P3</accession>
<protein>
    <recommendedName>
        <fullName evidence="3">LysR substrate-binding domain-containing protein</fullName>
    </recommendedName>
</protein>
<dbReference type="Proteomes" id="UP000654471">
    <property type="component" value="Unassembled WGS sequence"/>
</dbReference>
<sequence length="135" mass="14384">MLLATSRRSALPNAVDCSLLAAGIDWDAVRVPRSVGECCLDLLGGSCAAVVEDPREAALYWFIAAGASAGWDVAQTRPLGMTQYLVVPPLHRVAGPGLHWRIRPLEGRLITDVRALRAAVEGVIGQPGHSRHAAR</sequence>
<evidence type="ECO:0000313" key="1">
    <source>
        <dbReference type="EMBL" id="GGU65023.1"/>
    </source>
</evidence>
<proteinExistence type="predicted"/>
<evidence type="ECO:0000313" key="2">
    <source>
        <dbReference type="Proteomes" id="UP000654471"/>
    </source>
</evidence>
<reference evidence="2" key="1">
    <citation type="journal article" date="2019" name="Int. J. Syst. Evol. Microbiol.">
        <title>The Global Catalogue of Microorganisms (GCM) 10K type strain sequencing project: providing services to taxonomists for standard genome sequencing and annotation.</title>
        <authorList>
            <consortium name="The Broad Institute Genomics Platform"/>
            <consortium name="The Broad Institute Genome Sequencing Center for Infectious Disease"/>
            <person name="Wu L."/>
            <person name="Ma J."/>
        </authorList>
    </citation>
    <scope>NUCLEOTIDE SEQUENCE [LARGE SCALE GENOMIC DNA]</scope>
    <source>
        <strain evidence="2">JCM 3399</strain>
    </source>
</reference>
<gene>
    <name evidence="1" type="ORF">GCM10010211_32660</name>
</gene>